<sequence>MQWLNPYSNCSEVRRAAPVIPETLPVIITRTRDTDTLTLKLAYSAVLEPKLGHPRHLTIAQREITKAGLGDCEAVVRAASAKMIMKWLDIAMSKEPDPSSAPKSWEGEDGGVMKGFTNFLAFFDVIGPGECFLLLDAFVFGVYNALLSLMQEIDFLDAGEPDYKEREAREEELILGELLRIAVKLDYMDEIGRRKVFSVFTDMLAHPHFPPGLIERCLDVLCKILPSKRELIRIVVEIIIELRDDDTEQALEDDNFDASRSDVTFASSKKDRSIRRTKEYQDMTAEEQHEADLNDMRCLVLCIGMLERVNGTFEDNSMLEGVLTDLIVPAVKRKELALREKGLVALGLCCLTAWNMTTNSFQLFLNQVQMAPEELKLKSFLGGRRRFHRNPHANVALDILLALYDSERSDDVRKVFCKFLGQLRLFSSNDNGLELDNRIVLKLDILVENLQEIPDRIEEEGEEEVEEYESFGFA</sequence>
<keyword evidence="4" id="KW-0498">Mitosis</keyword>
<dbReference type="PANTHER" id="PTHR14418">
    <property type="entry name" value="CONDENSIN COMPLEX SUBUNIT 3-RELATED"/>
    <property type="match status" value="1"/>
</dbReference>
<reference evidence="8" key="1">
    <citation type="journal article" date="2019" name="Environ. Microbiol.">
        <title>Fungal ecological strategies reflected in gene transcription - a case study of two litter decomposers.</title>
        <authorList>
            <person name="Barbi F."/>
            <person name="Kohler A."/>
            <person name="Barry K."/>
            <person name="Baskaran P."/>
            <person name="Daum C."/>
            <person name="Fauchery L."/>
            <person name="Ihrmark K."/>
            <person name="Kuo A."/>
            <person name="LaButti K."/>
            <person name="Lipzen A."/>
            <person name="Morin E."/>
            <person name="Grigoriev I.V."/>
            <person name="Henrissat B."/>
            <person name="Lindahl B."/>
            <person name="Martin F."/>
        </authorList>
    </citation>
    <scope>NUCLEOTIDE SEQUENCE</scope>
    <source>
        <strain evidence="8">JB14</strain>
    </source>
</reference>
<feature type="domain" description="Nuclear condensin complex subunit 3 C-terminal" evidence="7">
    <location>
        <begin position="297"/>
        <end position="379"/>
    </location>
</feature>
<dbReference type="OrthoDB" id="27187at2759"/>
<accession>A0A6A4HQK3</accession>
<dbReference type="InterPro" id="IPR016024">
    <property type="entry name" value="ARM-type_fold"/>
</dbReference>
<dbReference type="PANTHER" id="PTHR14418:SF5">
    <property type="entry name" value="CONDENSIN COMPLEX SUBUNIT 3"/>
    <property type="match status" value="1"/>
</dbReference>
<gene>
    <name evidence="8" type="ORF">BT96DRAFT_938756</name>
</gene>
<protein>
    <recommendedName>
        <fullName evidence="7">Nuclear condensin complex subunit 3 C-terminal domain-containing protein</fullName>
    </recommendedName>
</protein>
<evidence type="ECO:0000256" key="2">
    <source>
        <dbReference type="ARBA" id="ARBA00022454"/>
    </source>
</evidence>
<keyword evidence="2" id="KW-0158">Chromosome</keyword>
<proteinExistence type="predicted"/>
<dbReference type="GO" id="GO:0051301">
    <property type="term" value="P:cell division"/>
    <property type="evidence" value="ECO:0007669"/>
    <property type="project" value="UniProtKB-KW"/>
</dbReference>
<dbReference type="EMBL" id="ML769458">
    <property type="protein sequence ID" value="KAE9400263.1"/>
    <property type="molecule type" value="Genomic_DNA"/>
</dbReference>
<dbReference type="GO" id="GO:0000793">
    <property type="term" value="C:condensed chromosome"/>
    <property type="evidence" value="ECO:0007669"/>
    <property type="project" value="TreeGrafter"/>
</dbReference>
<keyword evidence="5" id="KW-0226">DNA condensation</keyword>
<evidence type="ECO:0000256" key="6">
    <source>
        <dbReference type="ARBA" id="ARBA00023306"/>
    </source>
</evidence>
<evidence type="ECO:0000256" key="4">
    <source>
        <dbReference type="ARBA" id="ARBA00022776"/>
    </source>
</evidence>
<evidence type="ECO:0000313" key="9">
    <source>
        <dbReference type="Proteomes" id="UP000799118"/>
    </source>
</evidence>
<dbReference type="InterPro" id="IPR027165">
    <property type="entry name" value="CND3"/>
</dbReference>
<evidence type="ECO:0000259" key="7">
    <source>
        <dbReference type="Pfam" id="PF12719"/>
    </source>
</evidence>
<dbReference type="GO" id="GO:0000796">
    <property type="term" value="C:condensin complex"/>
    <property type="evidence" value="ECO:0007669"/>
    <property type="project" value="InterPro"/>
</dbReference>
<organism evidence="8 9">
    <name type="scientific">Gymnopus androsaceus JB14</name>
    <dbReference type="NCBI Taxonomy" id="1447944"/>
    <lineage>
        <taxon>Eukaryota</taxon>
        <taxon>Fungi</taxon>
        <taxon>Dikarya</taxon>
        <taxon>Basidiomycota</taxon>
        <taxon>Agaricomycotina</taxon>
        <taxon>Agaricomycetes</taxon>
        <taxon>Agaricomycetidae</taxon>
        <taxon>Agaricales</taxon>
        <taxon>Marasmiineae</taxon>
        <taxon>Omphalotaceae</taxon>
        <taxon>Gymnopus</taxon>
    </lineage>
</organism>
<evidence type="ECO:0000313" key="8">
    <source>
        <dbReference type="EMBL" id="KAE9400263.1"/>
    </source>
</evidence>
<evidence type="ECO:0000256" key="1">
    <source>
        <dbReference type="ARBA" id="ARBA00004286"/>
    </source>
</evidence>
<dbReference type="Proteomes" id="UP000799118">
    <property type="component" value="Unassembled WGS sequence"/>
</dbReference>
<evidence type="ECO:0000256" key="5">
    <source>
        <dbReference type="ARBA" id="ARBA00023067"/>
    </source>
</evidence>
<dbReference type="AlphaFoldDB" id="A0A6A4HQK3"/>
<dbReference type="InterPro" id="IPR025977">
    <property type="entry name" value="Cnd3_C"/>
</dbReference>
<dbReference type="SUPFAM" id="SSF48371">
    <property type="entry name" value="ARM repeat"/>
    <property type="match status" value="1"/>
</dbReference>
<keyword evidence="9" id="KW-1185">Reference proteome</keyword>
<dbReference type="GO" id="GO:0007076">
    <property type="term" value="P:mitotic chromosome condensation"/>
    <property type="evidence" value="ECO:0007669"/>
    <property type="project" value="InterPro"/>
</dbReference>
<keyword evidence="3" id="KW-0132">Cell division</keyword>
<name>A0A6A4HQK3_9AGAR</name>
<comment type="subcellular location">
    <subcellularLocation>
        <location evidence="1">Chromosome</location>
    </subcellularLocation>
</comment>
<keyword evidence="6" id="KW-0131">Cell cycle</keyword>
<dbReference type="Pfam" id="PF12719">
    <property type="entry name" value="Cnd3"/>
    <property type="match status" value="1"/>
</dbReference>
<evidence type="ECO:0000256" key="3">
    <source>
        <dbReference type="ARBA" id="ARBA00022618"/>
    </source>
</evidence>